<dbReference type="CDD" id="cd02696">
    <property type="entry name" value="MurNAc-LAA"/>
    <property type="match status" value="1"/>
</dbReference>
<dbReference type="SMART" id="SM00646">
    <property type="entry name" value="Ami_3"/>
    <property type="match status" value="1"/>
</dbReference>
<dbReference type="AlphaFoldDB" id="A0A6N2R676"/>
<accession>A0A6N2R676</accession>
<dbReference type="InterPro" id="IPR002508">
    <property type="entry name" value="MurNAc-LAA_cat"/>
</dbReference>
<dbReference type="Gene3D" id="3.40.630.40">
    <property type="entry name" value="Zn-dependent exopeptidases"/>
    <property type="match status" value="1"/>
</dbReference>
<evidence type="ECO:0000256" key="2">
    <source>
        <dbReference type="SAM" id="MobiDB-lite"/>
    </source>
</evidence>
<evidence type="ECO:0000259" key="3">
    <source>
        <dbReference type="SMART" id="SM00646"/>
    </source>
</evidence>
<dbReference type="Pfam" id="PF01520">
    <property type="entry name" value="Amidase_3"/>
    <property type="match status" value="1"/>
</dbReference>
<feature type="domain" description="MurNAc-LAA" evidence="3">
    <location>
        <begin position="66"/>
        <end position="179"/>
    </location>
</feature>
<dbReference type="EC" id="3.5.1.28" evidence="4"/>
<proteinExistence type="predicted"/>
<evidence type="ECO:0000256" key="1">
    <source>
        <dbReference type="ARBA" id="ARBA00022801"/>
    </source>
</evidence>
<keyword evidence="1 4" id="KW-0378">Hydrolase</keyword>
<evidence type="ECO:0000313" key="4">
    <source>
        <dbReference type="EMBL" id="VYS76392.1"/>
    </source>
</evidence>
<dbReference type="InterPro" id="IPR050695">
    <property type="entry name" value="N-acetylmuramoyl_amidase_3"/>
</dbReference>
<name>A0A6N2R676_9FIRM</name>
<protein>
    <submittedName>
        <fullName evidence="4">N-acetylmuramoyl-L-alanine amidase AmiA</fullName>
        <ecNumber evidence="4">3.5.1.28</ecNumber>
    </submittedName>
</protein>
<dbReference type="GO" id="GO:0009253">
    <property type="term" value="P:peptidoglycan catabolic process"/>
    <property type="evidence" value="ECO:0007669"/>
    <property type="project" value="InterPro"/>
</dbReference>
<dbReference type="GO" id="GO:0008745">
    <property type="term" value="F:N-acetylmuramoyl-L-alanine amidase activity"/>
    <property type="evidence" value="ECO:0007669"/>
    <property type="project" value="UniProtKB-EC"/>
</dbReference>
<feature type="region of interest" description="Disordered" evidence="2">
    <location>
        <begin position="1"/>
        <end position="22"/>
    </location>
</feature>
<dbReference type="SUPFAM" id="SSF53187">
    <property type="entry name" value="Zn-dependent exopeptidases"/>
    <property type="match status" value="1"/>
</dbReference>
<organism evidence="4">
    <name type="scientific">uncultured Anaerotruncus sp</name>
    <dbReference type="NCBI Taxonomy" id="905011"/>
    <lineage>
        <taxon>Bacteria</taxon>
        <taxon>Bacillati</taxon>
        <taxon>Bacillota</taxon>
        <taxon>Clostridia</taxon>
        <taxon>Eubacteriales</taxon>
        <taxon>Oscillospiraceae</taxon>
        <taxon>Anaerotruncus</taxon>
        <taxon>environmental samples</taxon>
    </lineage>
</organism>
<dbReference type="GO" id="GO:0030288">
    <property type="term" value="C:outer membrane-bounded periplasmic space"/>
    <property type="evidence" value="ECO:0007669"/>
    <property type="project" value="TreeGrafter"/>
</dbReference>
<reference evidence="4" key="1">
    <citation type="submission" date="2019-11" db="EMBL/GenBank/DDBJ databases">
        <authorList>
            <person name="Feng L."/>
        </authorList>
    </citation>
    <scope>NUCLEOTIDE SEQUENCE</scope>
    <source>
        <strain evidence="4">AundefinedLFYP135</strain>
    </source>
</reference>
<dbReference type="PANTHER" id="PTHR30404">
    <property type="entry name" value="N-ACETYLMURAMOYL-L-ALANINE AMIDASE"/>
    <property type="match status" value="1"/>
</dbReference>
<dbReference type="PANTHER" id="PTHR30404:SF0">
    <property type="entry name" value="N-ACETYLMURAMOYL-L-ALANINE AMIDASE AMIC"/>
    <property type="match status" value="1"/>
</dbReference>
<dbReference type="EMBL" id="CACRSL010000003">
    <property type="protein sequence ID" value="VYS76392.1"/>
    <property type="molecule type" value="Genomic_DNA"/>
</dbReference>
<sequence length="220" mass="23789">MSKKIILDPGHGGRDTGAGTSPPYESQLVLEFSKVLAQAFEAQGFQVAMTRTGDVHVPLDDRCKGTEGAAAFLSIHMDGAVSEKASGPSVWVHSKAPKSYLDWGQAVVDGLKGVGITSNRAQAVHRGHVDGPQYDYKVNRDTIPPSMLLEMGFATNEANRREITGHAQEYAQAVVQATCKFLGEDYTPQEGKPNPDTKTISLTELGEMLRQYGVYHITLG</sequence>
<gene>
    <name evidence="4" type="primary">amiA</name>
    <name evidence="4" type="ORF">AULFYP135_00259</name>
</gene>